<evidence type="ECO:0000256" key="2">
    <source>
        <dbReference type="ARBA" id="ARBA00022491"/>
    </source>
</evidence>
<evidence type="ECO:0008006" key="9">
    <source>
        <dbReference type="Google" id="ProtNLM"/>
    </source>
</evidence>
<protein>
    <recommendedName>
        <fullName evidence="9">Deacetylase complex subunit Sds3</fullName>
    </recommendedName>
</protein>
<dbReference type="OMA" id="AADMMRT"/>
<name>E4V4V6_ARTGP</name>
<gene>
    <name evidence="7" type="ORF">MGYG_08036</name>
</gene>
<keyword evidence="5" id="KW-0539">Nucleus</keyword>
<feature type="region of interest" description="Disordered" evidence="6">
    <location>
        <begin position="321"/>
        <end position="377"/>
    </location>
</feature>
<dbReference type="GO" id="GO:0005654">
    <property type="term" value="C:nucleoplasm"/>
    <property type="evidence" value="ECO:0007669"/>
    <property type="project" value="UniProtKB-ARBA"/>
</dbReference>
<proteinExistence type="predicted"/>
<organism evidence="8">
    <name type="scientific">Arthroderma gypseum (strain ATCC MYA-4604 / CBS 118893)</name>
    <name type="common">Microsporum gypseum</name>
    <dbReference type="NCBI Taxonomy" id="535722"/>
    <lineage>
        <taxon>Eukaryota</taxon>
        <taxon>Fungi</taxon>
        <taxon>Dikarya</taxon>
        <taxon>Ascomycota</taxon>
        <taxon>Pezizomycotina</taxon>
        <taxon>Eurotiomycetes</taxon>
        <taxon>Eurotiomycetidae</taxon>
        <taxon>Onygenales</taxon>
        <taxon>Arthrodermataceae</taxon>
        <taxon>Nannizzia</taxon>
    </lineage>
</organism>
<evidence type="ECO:0000256" key="5">
    <source>
        <dbReference type="ARBA" id="ARBA00023242"/>
    </source>
</evidence>
<keyword evidence="3" id="KW-0805">Transcription regulation</keyword>
<feature type="compositionally biased region" description="Low complexity" evidence="6">
    <location>
        <begin position="463"/>
        <end position="472"/>
    </location>
</feature>
<dbReference type="InParanoid" id="E4V4V6"/>
<evidence type="ECO:0000313" key="7">
    <source>
        <dbReference type="EMBL" id="EFR05030.1"/>
    </source>
</evidence>
<keyword evidence="4" id="KW-0804">Transcription</keyword>
<accession>E4V4V6</accession>
<feature type="region of interest" description="Disordered" evidence="6">
    <location>
        <begin position="455"/>
        <end position="483"/>
    </location>
</feature>
<dbReference type="VEuPathDB" id="FungiDB:MGYG_08036"/>
<feature type="region of interest" description="Disordered" evidence="6">
    <location>
        <begin position="209"/>
        <end position="228"/>
    </location>
</feature>
<dbReference type="Pfam" id="PF08598">
    <property type="entry name" value="Sds3"/>
    <property type="match status" value="1"/>
</dbReference>
<dbReference type="GO" id="GO:0010468">
    <property type="term" value="P:regulation of gene expression"/>
    <property type="evidence" value="ECO:0007669"/>
    <property type="project" value="UniProtKB-ARBA"/>
</dbReference>
<evidence type="ECO:0000256" key="1">
    <source>
        <dbReference type="ARBA" id="ARBA00004123"/>
    </source>
</evidence>
<evidence type="ECO:0000256" key="6">
    <source>
        <dbReference type="SAM" id="MobiDB-lite"/>
    </source>
</evidence>
<feature type="compositionally biased region" description="Polar residues" evidence="6">
    <location>
        <begin position="359"/>
        <end position="376"/>
    </location>
</feature>
<feature type="region of interest" description="Disordered" evidence="6">
    <location>
        <begin position="1"/>
        <end position="35"/>
    </location>
</feature>
<dbReference type="AlphaFoldDB" id="E4V4V6"/>
<dbReference type="InterPro" id="IPR013907">
    <property type="entry name" value="Sds3"/>
</dbReference>
<keyword evidence="2" id="KW-0678">Repressor</keyword>
<dbReference type="SMART" id="SM01401">
    <property type="entry name" value="Sds3"/>
    <property type="match status" value="1"/>
</dbReference>
<sequence length="497" mass="55197">MAYPAAAPASPSAAAGPSTARYTDTPPPGQFPLSKRDKRRNALQDRVNELKEAFGNNRDYHFRQRVHELQNEMALISNAQIYEDWPISDSPEDVAKQLTQLAASGQITSDTPISGRWYSNFVQEINRSKEERDAELAVMMNRHRDCLNRIKQERDFRIQLAAEEYKRLTETIRERLVQSVSHRKNRLMREKEQLDVADTNALLLHPNQFSIANPGSPGGIQGNRKTRHTRHRLDADDIGGGIMSEPINKRKRKAIDEEFSASPNHDGLSTPADRAKSKLTQQQNAPAYNILSLFTEKELAMHSNAAHVAAVHFLSASKRAKQANQNANGQPIDKDEVSGSGDASSQEDATPGAADMERSASQNVHATRSTRTNGTGALNLLGELTEKNSTRTNLPYYILGSYHQRPNGSSSAPTPPALMPEEIEDDLARIERLRNTKPPGWIDTRLVNSLLTTLMGSDDEQPPARNNNNNPPKVGSLHPDFPPTMDVHLVRAAPRKS</sequence>
<dbReference type="PANTHER" id="PTHR21964">
    <property type="entry name" value="BREAST CANCER METASTASIS-SUPPRESSOR 1"/>
    <property type="match status" value="1"/>
</dbReference>
<keyword evidence="8" id="KW-1185">Reference proteome</keyword>
<comment type="subcellular location">
    <subcellularLocation>
        <location evidence="1">Nucleus</location>
    </subcellularLocation>
</comment>
<feature type="region of interest" description="Disordered" evidence="6">
    <location>
        <begin position="259"/>
        <end position="281"/>
    </location>
</feature>
<feature type="compositionally biased region" description="Low complexity" evidence="6">
    <location>
        <begin position="1"/>
        <end position="20"/>
    </location>
</feature>
<dbReference type="EMBL" id="DS989829">
    <property type="protein sequence ID" value="EFR05030.1"/>
    <property type="molecule type" value="Genomic_DNA"/>
</dbReference>
<dbReference type="eggNOG" id="ENOG502S0G7">
    <property type="taxonomic scope" value="Eukaryota"/>
</dbReference>
<dbReference type="HOGENOM" id="CLU_031130_0_0_1"/>
<dbReference type="Proteomes" id="UP000002669">
    <property type="component" value="Unassembled WGS sequence"/>
</dbReference>
<dbReference type="GeneID" id="10025098"/>
<dbReference type="RefSeq" id="XP_003169865.1">
    <property type="nucleotide sequence ID" value="XM_003169817.1"/>
</dbReference>
<evidence type="ECO:0000256" key="3">
    <source>
        <dbReference type="ARBA" id="ARBA00023015"/>
    </source>
</evidence>
<dbReference type="STRING" id="535722.E4V4V6"/>
<reference evidence="8" key="1">
    <citation type="journal article" date="2012" name="MBio">
        <title>Comparative genome analysis of Trichophyton rubrum and related dermatophytes reveals candidate genes involved in infection.</title>
        <authorList>
            <person name="Martinez D.A."/>
            <person name="Oliver B.G."/>
            <person name="Graeser Y."/>
            <person name="Goldberg J.M."/>
            <person name="Li W."/>
            <person name="Martinez-Rossi N.M."/>
            <person name="Monod M."/>
            <person name="Shelest E."/>
            <person name="Barton R.C."/>
            <person name="Birch E."/>
            <person name="Brakhage A.A."/>
            <person name="Chen Z."/>
            <person name="Gurr S.J."/>
            <person name="Heiman D."/>
            <person name="Heitman J."/>
            <person name="Kosti I."/>
            <person name="Rossi A."/>
            <person name="Saif S."/>
            <person name="Samalova M."/>
            <person name="Saunders C.W."/>
            <person name="Shea T."/>
            <person name="Summerbell R.C."/>
            <person name="Xu J."/>
            <person name="Young S."/>
            <person name="Zeng Q."/>
            <person name="Birren B.W."/>
            <person name="Cuomo C.A."/>
            <person name="White T.C."/>
        </authorList>
    </citation>
    <scope>NUCLEOTIDE SEQUENCE [LARGE SCALE GENOMIC DNA]</scope>
    <source>
        <strain evidence="8">ATCC MYA-4604 / CBS 118893</strain>
    </source>
</reference>
<evidence type="ECO:0000256" key="4">
    <source>
        <dbReference type="ARBA" id="ARBA00023163"/>
    </source>
</evidence>
<evidence type="ECO:0000313" key="8">
    <source>
        <dbReference type="Proteomes" id="UP000002669"/>
    </source>
</evidence>
<dbReference type="OrthoDB" id="70376at2759"/>